<dbReference type="EMBL" id="CP001848">
    <property type="protein sequence ID" value="ADB15113.1"/>
    <property type="molecule type" value="Genomic_DNA"/>
</dbReference>
<dbReference type="HOGENOM" id="CLU_1593041_0_0_0"/>
<reference evidence="1 2" key="1">
    <citation type="journal article" date="2009" name="Stand. Genomic Sci.">
        <title>Complete genome sequence of Pirellula staleyi type strain (ATCC 27377).</title>
        <authorList>
            <person name="Clum A."/>
            <person name="Tindall B.J."/>
            <person name="Sikorski J."/>
            <person name="Ivanova N."/>
            <person name="Mavrommatis K."/>
            <person name="Lucas S."/>
            <person name="Glavina del Rio T."/>
            <person name="Nolan M."/>
            <person name="Chen F."/>
            <person name="Tice H."/>
            <person name="Pitluck S."/>
            <person name="Cheng J.F."/>
            <person name="Chertkov O."/>
            <person name="Brettin T."/>
            <person name="Han C."/>
            <person name="Detter J.C."/>
            <person name="Kuske C."/>
            <person name="Bruce D."/>
            <person name="Goodwin L."/>
            <person name="Ovchinikova G."/>
            <person name="Pati A."/>
            <person name="Mikhailova N."/>
            <person name="Chen A."/>
            <person name="Palaniappan K."/>
            <person name="Land M."/>
            <person name="Hauser L."/>
            <person name="Chang Y.J."/>
            <person name="Jeffries C.D."/>
            <person name="Chain P."/>
            <person name="Rohde M."/>
            <person name="Goker M."/>
            <person name="Bristow J."/>
            <person name="Eisen J.A."/>
            <person name="Markowitz V."/>
            <person name="Hugenholtz P."/>
            <person name="Kyrpides N.C."/>
            <person name="Klenk H.P."/>
            <person name="Lapidus A."/>
        </authorList>
    </citation>
    <scope>NUCLEOTIDE SEQUENCE [LARGE SCALE GENOMIC DNA]</scope>
    <source>
        <strain evidence="2">ATCC 27377 / DSM 6068 / ICPB 4128</strain>
    </source>
</reference>
<sequence>MLRTDVISRTTIGCTRSRGPSGFEMESRSPPPSYLGVRRSKVSVVAAAVVRCERSVWYRLGVLRWLYWFLVRRGTWYVTLRGDEQQLWWEALRHAPPSFRWFGRSLGTEDVDQELPDSPEWHRIRDTIQPGDMIWPFLINPWTLAMRAGYVIVRHGKPVHCIVTVLS</sequence>
<dbReference type="AlphaFoldDB" id="D2R382"/>
<evidence type="ECO:0000313" key="1">
    <source>
        <dbReference type="EMBL" id="ADB15113.1"/>
    </source>
</evidence>
<dbReference type="KEGG" id="psl:Psta_0423"/>
<keyword evidence="2" id="KW-1185">Reference proteome</keyword>
<name>D2R382_PIRSD</name>
<protein>
    <submittedName>
        <fullName evidence="1">Uncharacterized protein</fullName>
    </submittedName>
</protein>
<gene>
    <name evidence="1" type="ordered locus">Psta_0423</name>
</gene>
<dbReference type="Proteomes" id="UP000001887">
    <property type="component" value="Chromosome"/>
</dbReference>
<organism evidence="1 2">
    <name type="scientific">Pirellula staleyi (strain ATCC 27377 / DSM 6068 / ICPB 4128)</name>
    <name type="common">Pirella staleyi</name>
    <dbReference type="NCBI Taxonomy" id="530564"/>
    <lineage>
        <taxon>Bacteria</taxon>
        <taxon>Pseudomonadati</taxon>
        <taxon>Planctomycetota</taxon>
        <taxon>Planctomycetia</taxon>
        <taxon>Pirellulales</taxon>
        <taxon>Pirellulaceae</taxon>
        <taxon>Pirellula</taxon>
    </lineage>
</organism>
<dbReference type="STRING" id="530564.Psta_0423"/>
<evidence type="ECO:0000313" key="2">
    <source>
        <dbReference type="Proteomes" id="UP000001887"/>
    </source>
</evidence>
<accession>D2R382</accession>
<proteinExistence type="predicted"/>